<evidence type="ECO:0000256" key="1">
    <source>
        <dbReference type="SAM" id="MobiDB-lite"/>
    </source>
</evidence>
<reference evidence="2 3" key="1">
    <citation type="submission" date="2020-08" db="EMBL/GenBank/DDBJ databases">
        <title>Genomic Encyclopedia of Type Strains, Phase IV (KMG-IV): sequencing the most valuable type-strain genomes for metagenomic binning, comparative biology and taxonomic classification.</title>
        <authorList>
            <person name="Goeker M."/>
        </authorList>
    </citation>
    <scope>NUCLEOTIDE SEQUENCE [LARGE SCALE GENOMIC DNA]</scope>
    <source>
        <strain evidence="2 3">DSM 11490</strain>
    </source>
</reference>
<gene>
    <name evidence="2" type="ORF">HNR51_002529</name>
</gene>
<evidence type="ECO:0000313" key="2">
    <source>
        <dbReference type="EMBL" id="MBA8913446.1"/>
    </source>
</evidence>
<accession>A0AA40S2N9</accession>
<keyword evidence="3" id="KW-1185">Reference proteome</keyword>
<name>A0AA40S2N9_9HYPH</name>
<feature type="region of interest" description="Disordered" evidence="1">
    <location>
        <begin position="151"/>
        <end position="172"/>
    </location>
</feature>
<evidence type="ECO:0000313" key="3">
    <source>
        <dbReference type="Proteomes" id="UP000543554"/>
    </source>
</evidence>
<organism evidence="2 3">
    <name type="scientific">Methylorubrum thiocyanatum</name>
    <dbReference type="NCBI Taxonomy" id="47958"/>
    <lineage>
        <taxon>Bacteria</taxon>
        <taxon>Pseudomonadati</taxon>
        <taxon>Pseudomonadota</taxon>
        <taxon>Alphaproteobacteria</taxon>
        <taxon>Hyphomicrobiales</taxon>
        <taxon>Methylobacteriaceae</taxon>
        <taxon>Methylorubrum</taxon>
    </lineage>
</organism>
<sequence length="184" mass="19209">MKSWSGRADPTRSAAGPLILIAVTAHADRTNPVHIPRGALATVLTQIALISGCGFAETVSMQALAGTAPAAEPDRSSRHGVQRLAHRAGYRIQHDALGFCFCIIFFRKPETTFRDDARAVDARVSAAMHWANGEPAAGAAASDRGLVQVGSISDHRSSAHRAPGSAGDCGADDGASGLVRWEAE</sequence>
<comment type="caution">
    <text evidence="2">The sequence shown here is derived from an EMBL/GenBank/DDBJ whole genome shotgun (WGS) entry which is preliminary data.</text>
</comment>
<protein>
    <submittedName>
        <fullName evidence="2">Uncharacterized protein</fullName>
    </submittedName>
</protein>
<dbReference type="EMBL" id="JACJIB010000004">
    <property type="protein sequence ID" value="MBA8913446.1"/>
    <property type="molecule type" value="Genomic_DNA"/>
</dbReference>
<dbReference type="AlphaFoldDB" id="A0AA40S2N9"/>
<proteinExistence type="predicted"/>
<dbReference type="Proteomes" id="UP000543554">
    <property type="component" value="Unassembled WGS sequence"/>
</dbReference>
<dbReference type="RefSeq" id="WP_182555140.1">
    <property type="nucleotide sequence ID" value="NZ_BPRF01000008.1"/>
</dbReference>